<evidence type="ECO:0000313" key="2">
    <source>
        <dbReference type="Proteomes" id="UP000035489"/>
    </source>
</evidence>
<reference evidence="1 2" key="1">
    <citation type="submission" date="2015-05" db="EMBL/GenBank/DDBJ databases">
        <title>Draft genome sequence of Microvirga vignae strain BR3299, a novel nitrogen fixing bacteria isolated from Brazil semi-aired region.</title>
        <authorList>
            <person name="Zilli J.E."/>
            <person name="Passos S.R."/>
            <person name="Leite J."/>
            <person name="Baldani J.I."/>
            <person name="Xavier G.R."/>
            <person name="Rumjaneck N.G."/>
            <person name="Simoes-Araujo J.L."/>
        </authorList>
    </citation>
    <scope>NUCLEOTIDE SEQUENCE [LARGE SCALE GENOMIC DNA]</scope>
    <source>
        <strain evidence="1 2">BR3299</strain>
    </source>
</reference>
<keyword evidence="2" id="KW-1185">Reference proteome</keyword>
<sequence length="59" mass="6706">MLEHRGYQIRLSPTGLEWMAVVARPKQRPALIMALDRDAAIAKAYEWIDRQLASNKPSA</sequence>
<gene>
    <name evidence="1" type="ORF">AA309_28340</name>
</gene>
<comment type="caution">
    <text evidence="1">The sequence shown here is derived from an EMBL/GenBank/DDBJ whole genome shotgun (WGS) entry which is preliminary data.</text>
</comment>
<dbReference type="EMBL" id="LCYG01000106">
    <property type="protein sequence ID" value="KLK89976.1"/>
    <property type="molecule type" value="Genomic_DNA"/>
</dbReference>
<dbReference type="STRING" id="1225564.AA309_28340"/>
<dbReference type="PATRIC" id="fig|1225564.3.peg.200"/>
<name>A0A0H1R580_9HYPH</name>
<proteinExistence type="predicted"/>
<dbReference type="AlphaFoldDB" id="A0A0H1R580"/>
<evidence type="ECO:0000313" key="1">
    <source>
        <dbReference type="EMBL" id="KLK89976.1"/>
    </source>
</evidence>
<protein>
    <submittedName>
        <fullName evidence="1">Uncharacterized protein</fullName>
    </submittedName>
</protein>
<accession>A0A0H1R580</accession>
<dbReference type="Proteomes" id="UP000035489">
    <property type="component" value="Unassembled WGS sequence"/>
</dbReference>
<organism evidence="1 2">
    <name type="scientific">Microvirga vignae</name>
    <dbReference type="NCBI Taxonomy" id="1225564"/>
    <lineage>
        <taxon>Bacteria</taxon>
        <taxon>Pseudomonadati</taxon>
        <taxon>Pseudomonadota</taxon>
        <taxon>Alphaproteobacteria</taxon>
        <taxon>Hyphomicrobiales</taxon>
        <taxon>Methylobacteriaceae</taxon>
        <taxon>Microvirga</taxon>
    </lineage>
</organism>